<keyword evidence="13" id="KW-0472">Membrane</keyword>
<evidence type="ECO:0000256" key="7">
    <source>
        <dbReference type="ARBA" id="ARBA00022833"/>
    </source>
</evidence>
<protein>
    <recommendedName>
        <fullName evidence="10">E3 ubiquitin-protein ligase</fullName>
        <ecNumber evidence="10">2.3.2.27</ecNumber>
    </recommendedName>
</protein>
<comment type="pathway">
    <text evidence="2 10">Protein modification; protein ubiquitination.</text>
</comment>
<dbReference type="PANTHER" id="PTHR21497">
    <property type="entry name" value="UBIQUITIN LIGASE E3 ALPHA-RELATED"/>
    <property type="match status" value="1"/>
</dbReference>
<dbReference type="InterPro" id="IPR039164">
    <property type="entry name" value="UBR1-like"/>
</dbReference>
<evidence type="ECO:0000259" key="14">
    <source>
        <dbReference type="PROSITE" id="PS51157"/>
    </source>
</evidence>
<dbReference type="PROSITE" id="PS51157">
    <property type="entry name" value="ZF_UBR"/>
    <property type="match status" value="1"/>
</dbReference>
<dbReference type="Pfam" id="PF02207">
    <property type="entry name" value="zf-UBR"/>
    <property type="match status" value="1"/>
</dbReference>
<evidence type="ECO:0000313" key="17">
    <source>
        <dbReference type="WBParaSite" id="EgrG_000477900"/>
    </source>
</evidence>
<name>A0A068WLX3_ECHGR</name>
<dbReference type="GO" id="GO:0016567">
    <property type="term" value="P:protein ubiquitination"/>
    <property type="evidence" value="ECO:0007669"/>
    <property type="project" value="UniProtKB-UniRule"/>
</dbReference>
<dbReference type="InterPro" id="IPR044046">
    <property type="entry name" value="E3_ligase_UBR-like_C"/>
</dbReference>
<evidence type="ECO:0000256" key="4">
    <source>
        <dbReference type="ARBA" id="ARBA00022723"/>
    </source>
</evidence>
<dbReference type="GO" id="GO:0005737">
    <property type="term" value="C:cytoplasm"/>
    <property type="evidence" value="ECO:0007669"/>
    <property type="project" value="TreeGrafter"/>
</dbReference>
<dbReference type="Proteomes" id="UP000492820">
    <property type="component" value="Unassembled WGS sequence"/>
</dbReference>
<dbReference type="EMBL" id="LK028579">
    <property type="protein sequence ID" value="CDS19470.1"/>
    <property type="molecule type" value="Genomic_DNA"/>
</dbReference>
<evidence type="ECO:0000313" key="16">
    <source>
        <dbReference type="Proteomes" id="UP000492820"/>
    </source>
</evidence>
<dbReference type="Gene3D" id="2.10.110.30">
    <property type="match status" value="1"/>
</dbReference>
<dbReference type="GO" id="GO:0061630">
    <property type="term" value="F:ubiquitin protein ligase activity"/>
    <property type="evidence" value="ECO:0007669"/>
    <property type="project" value="UniProtKB-UniRule"/>
</dbReference>
<dbReference type="WBParaSite" id="EgrG_000477900">
    <property type="protein sequence ID" value="EgrG_000477900"/>
    <property type="gene ID" value="EgrG_000477900"/>
</dbReference>
<feature type="domain" description="UBR-type" evidence="14">
    <location>
        <begin position="131"/>
        <end position="201"/>
    </location>
</feature>
<dbReference type="CDD" id="cd19672">
    <property type="entry name" value="UBR-box_UBR1_like"/>
    <property type="match status" value="1"/>
</dbReference>
<evidence type="ECO:0000256" key="11">
    <source>
        <dbReference type="SAM" id="Coils"/>
    </source>
</evidence>
<dbReference type="InterPro" id="IPR003769">
    <property type="entry name" value="ClpS_core"/>
</dbReference>
<evidence type="ECO:0000313" key="15">
    <source>
        <dbReference type="EMBL" id="CDS19470.1"/>
    </source>
</evidence>
<evidence type="ECO:0000256" key="6">
    <source>
        <dbReference type="ARBA" id="ARBA00022786"/>
    </source>
</evidence>
<keyword evidence="11" id="KW-0175">Coiled coil</keyword>
<proteinExistence type="inferred from homology"/>
<evidence type="ECO:0000256" key="1">
    <source>
        <dbReference type="ARBA" id="ARBA00000900"/>
    </source>
</evidence>
<dbReference type="Pfam" id="PF18995">
    <property type="entry name" value="PRT6_C"/>
    <property type="match status" value="1"/>
</dbReference>
<dbReference type="UniPathway" id="UPA00143"/>
<sequence length="2705" mass="302565">MSRQGSLLEQAFAVSDQKSFEDVLYAAVKSAAYTTCLPKVATAEDAAVSLSSQSINETSSEAELVEYNHLLESIFADFEAFLANAFIANSGGDVNASVSGSLSAPKPSTSRHDTLDRLAERLSAVCPKVRTPCGRIFEEQEPTFRCKDCSTDATCAFCRSCFFASIHAKHRYKMHASGGGYCDCGDEEAWTSGAWCRIHSGEGDEASASNVSVLRTVADEQSFEMKRVQSVLSKLPEDLVRRCDYLLQPLINSASLVLFQLLQGSARTDCLPLSTVPSDTKEVEQEFDKPSEDNNWPPGLNHLSNTAIEWDATQLGLRSFPRTCPRVCDAHSMEQRCLDQLARAHSLHPALFDITASSAAESASSVSSKQYIVVLYNNEFHNYEDVIRIVRRVDGCTSKQATLFAIIVNRDGRTSLLTNLTLQAAAQKAARVSQSPGSRHLVRPLRAAVMEQGVYAMENFFVSVLRWLERLAIRVLPLRPLVCNALLGRFLTSTEASRSASFILPPSEMMLPNSLLWHIFHRLTLSYRGVRKTASRLIASVLLQEPYHRRIFAIEFTRLYDVISQAYAYDDHLKADTLLNMTCQFYTVTSLARHLLTEDNALAHMISRLLLTVLDNSETLPGIYDARRGYRTLFTQFCGDGLDSPSAALPTLLASRFRALRNANVKAWDQAKEAVEAASGGGSNDYLMTFHWRHSPIELPAFNPFERLLHTTCDDLHYLLTSLLNVRPLPGWWETKARKHFLCFFHKFLKLLCYTQDMNGLLRATQAHVEVEQEWISTFKMLSHLHHNLQLVVQVASSDKELLLEAIKSTIDVFERRIAVIDRCFYVGEFDGPYTSPRDIDTMRAQCLGATSAVYDYDILTLRFSVMQPLPRLLAALFGHALEMGLPLSRIGFADKEFANLVIERPLQNIAFIAQCSANLWVRNGQMIRNIIYNMYEGLRAEIVDRDYQLLQQAAAVIPPDEFIVRLIHKLNLLEFMNEDQTSIKPGRVQFLETLLRTLLYLVTHRTTVGVGYFDPKVYASAPSSASLFPDAKLGEVDEVLEVNYGQLLDDVVHALCIKPMTHSKLLSVLPPQAPGCLLRKAPPYPRLETDASGSPSTWSGSWRDSVEEPLSRILQQVATLATCGTKRVYTIKPEVIVNRFNRFYYGYKQTEQTMAEEYVTRVLKHWSQKSGDPAGTRCLQLPTPPPLPRPRRRFVAAVERGLLQVVRCTTFVRLLRRLLGVAVVHNPAQSWWSETLTELVLHLIAAALYEDAITFSAIGRRPFLEAVARVPIEKETPEELQRLAASRHWTKTGIDRGSDLELSTENNCILSRLLDLQDDRMDPKVAHLAKWTIDLWYDVAAKPQGEASTGLTAMEVENLESEESKKQQMLEAKQRRRAKIMAQMSKMQQKFIEKHFKEISSASDNDQQMETADSLSSSSNNYLSLDEAVTNASFTTFSALGPNRVEERISQVLANEKPLVTCVLCLDEVPEEERHHMVIAAYGSRSNVLSVPLPHGQAVDFATGVCRPDCTEQTLAGIATTAVAASIGSHEVVLTQLPYLLSNLTPGAHPGNNGGAYATQSSPSMAGSSQSSEPVSWTKKSDVLDPWFQRPLISSRCPVGEEGTFISTCPHSMHATCKERYSERLKEQNDDMRQHRYSHRPPMYEFRCSLCRCLANFDFPVFERLQDSVPTEWLSRCLQRPTDLASWLRNLHEWLNESPKLSTSINLKVNFSITELSNVPESFSMLFGILTDSNAHDRDRVLEEICTICENSFSPQDIEEIKPGETRSGIVTGTSEHRSRLPRSFGRRFLGASSSSLHEGRTTLCRGQQAIVPLLQFPRLDSFRVSENLWSFVKNLAHLSQPRPIECVQPLIANAGTDGPVNFMIMINNAEDAAAGLPAVDLDEVDEGNDNNLLDNETVNAIVNEPGTPALEVDATSLIMQAIVADAFRSLDRDDGQQRTSGSSAAAAAALPPCVCEAVEELHTSLVSCYSHLLLLSGRLETTVTESSRRLGQAVSRLRAALVCTRRRSLQALHAAASAWRTLRHSIAYTLIDWERYLRLLGPRSHFFSSDMAERHKTGLCYLIRAAFHAHARLAPVSRGIFGRADGDGDTTRMRQWLLQRDDPEWWWWYCYFAPQADEDANYCCCSHSHTRKASHLTENVMRIAVTQDAIRLWRLLLPDSGSLCDNKPINLSSSPTRPPPSPLSVSLALETLSQSPDTLGVPASLLWEADITHLFISLLFLRPGLEGVDQRVECQRVQLRERVVIAEAVGQLPDVACNEGFPRLPMGDSHEAFTLRLCYLALLVQTLLSWQPQHSFDASINEALREPCAILWMNDKLLAVRRRLQHLSGLPICTVEPTSRNLTHLFTYIHSRCLPFLRIAAFMISQITNLDVPPELSHPLEDKPSYEFSMLLAYLGLPQSPSDLLILLSDANCGVEEIVSPPCLTAEASASSSLWLASLMTSWCLLGRDSVSRSLYANQLLPVYLPPSLDLRSAIPLLPEPNINPPRLIQLPKEYVSLMALATELKSVHTGSNIHSDPSLCLVCGAVACFACYSCRRFETIPEMTVSSDNGTVSTVGRREAVVYDIQAHVRCSHSGYAMVMLFTGGVLLFSDQGRRTTELTSPYRDEFGEPDVGLRRGNPLFLNEKAYEELNQMWLNHQMNSATSAKLYLIYNVLTTFFISIHSVILPPVVAICFVIAILNLRKTIRHHRYRRWLVHALEVIG</sequence>
<evidence type="ECO:0000256" key="10">
    <source>
        <dbReference type="RuleBase" id="RU366018"/>
    </source>
</evidence>
<keyword evidence="3 10" id="KW-0808">Transferase</keyword>
<reference evidence="17" key="3">
    <citation type="submission" date="2020-10" db="UniProtKB">
        <authorList>
            <consortium name="WormBaseParasite"/>
        </authorList>
    </citation>
    <scope>IDENTIFICATION</scope>
</reference>
<dbReference type="GO" id="GO:0071596">
    <property type="term" value="P:ubiquitin-dependent protein catabolic process via the N-end rule pathway"/>
    <property type="evidence" value="ECO:0007669"/>
    <property type="project" value="UniProtKB-UniRule"/>
</dbReference>
<keyword evidence="7 10" id="KW-0862">Zinc</keyword>
<keyword evidence="5 10" id="KW-0863">Zinc-finger</keyword>
<dbReference type="InterPro" id="IPR003126">
    <property type="entry name" value="Znf_UBR"/>
</dbReference>
<reference evidence="15 16" key="1">
    <citation type="journal article" date="2013" name="Nature">
        <title>The genomes of four tapeworm species reveal adaptations to parasitism.</title>
        <authorList>
            <person name="Tsai I.J."/>
            <person name="Zarowiecki M."/>
            <person name="Holroyd N."/>
            <person name="Garciarrubio A."/>
            <person name="Sanchez-Flores A."/>
            <person name="Brooks K.L."/>
            <person name="Tracey A."/>
            <person name="Bobes R.J."/>
            <person name="Fragoso G."/>
            <person name="Sciutto E."/>
            <person name="Aslett M."/>
            <person name="Beasley H."/>
            <person name="Bennett H.M."/>
            <person name="Cai J."/>
            <person name="Camicia F."/>
            <person name="Clark R."/>
            <person name="Cucher M."/>
            <person name="De Silva N."/>
            <person name="Day T.A."/>
            <person name="Deplazes P."/>
            <person name="Estrada K."/>
            <person name="Fernandez C."/>
            <person name="Holland P.W."/>
            <person name="Hou J."/>
            <person name="Hu S."/>
            <person name="Huckvale T."/>
            <person name="Hung S.S."/>
            <person name="Kamenetzky L."/>
            <person name="Keane J.A."/>
            <person name="Kiss F."/>
            <person name="Koziol U."/>
            <person name="Lambert O."/>
            <person name="Liu K."/>
            <person name="Luo X."/>
            <person name="Luo Y."/>
            <person name="Macchiaroli N."/>
            <person name="Nichol S."/>
            <person name="Paps J."/>
            <person name="Parkinson J."/>
            <person name="Pouchkina-Stantcheva N."/>
            <person name="Riddiford N."/>
            <person name="Rosenzvit M."/>
            <person name="Salinas G."/>
            <person name="Wasmuth J.D."/>
            <person name="Zamanian M."/>
            <person name="Zheng Y."/>
            <person name="Cai X."/>
            <person name="Soberon X."/>
            <person name="Olson P.D."/>
            <person name="Laclette J.P."/>
            <person name="Brehm K."/>
            <person name="Berriman M."/>
            <person name="Garciarrubio A."/>
            <person name="Bobes R.J."/>
            <person name="Fragoso G."/>
            <person name="Sanchez-Flores A."/>
            <person name="Estrada K."/>
            <person name="Cevallos M.A."/>
            <person name="Morett E."/>
            <person name="Gonzalez V."/>
            <person name="Portillo T."/>
            <person name="Ochoa-Leyva A."/>
            <person name="Jose M.V."/>
            <person name="Sciutto E."/>
            <person name="Landa A."/>
            <person name="Jimenez L."/>
            <person name="Valdes V."/>
            <person name="Carrero J.C."/>
            <person name="Larralde C."/>
            <person name="Morales-Montor J."/>
            <person name="Limon-Lason J."/>
            <person name="Soberon X."/>
            <person name="Laclette J.P."/>
        </authorList>
    </citation>
    <scope>NUCLEOTIDE SEQUENCE [LARGE SCALE GENOMIC DNA]</scope>
</reference>
<evidence type="ECO:0000256" key="12">
    <source>
        <dbReference type="SAM" id="MobiDB-lite"/>
    </source>
</evidence>
<keyword evidence="4 10" id="KW-0479">Metal-binding</keyword>
<feature type="transmembrane region" description="Helical" evidence="13">
    <location>
        <begin position="2651"/>
        <end position="2684"/>
    </location>
</feature>
<comment type="catalytic activity">
    <reaction evidence="1 10">
        <text>S-ubiquitinyl-[E2 ubiquitin-conjugating enzyme]-L-cysteine + [acceptor protein]-L-lysine = [E2 ubiquitin-conjugating enzyme]-L-cysteine + N(6)-ubiquitinyl-[acceptor protein]-L-lysine.</text>
        <dbReference type="EC" id="2.3.2.27"/>
    </reaction>
</comment>
<dbReference type="SMART" id="SM00396">
    <property type="entry name" value="ZnF_UBR1"/>
    <property type="match status" value="1"/>
</dbReference>
<dbReference type="EC" id="2.3.2.27" evidence="10"/>
<dbReference type="Pfam" id="PF02617">
    <property type="entry name" value="ClpS"/>
    <property type="match status" value="1"/>
</dbReference>
<comment type="similarity">
    <text evidence="8 10">Belongs to the E3 ubiquitin-protein ligase UBR1-like family.</text>
</comment>
<evidence type="ECO:0000256" key="13">
    <source>
        <dbReference type="SAM" id="Phobius"/>
    </source>
</evidence>
<evidence type="ECO:0000256" key="3">
    <source>
        <dbReference type="ARBA" id="ARBA00022679"/>
    </source>
</evidence>
<keyword evidence="13" id="KW-0812">Transmembrane</keyword>
<dbReference type="SUPFAM" id="SSF54736">
    <property type="entry name" value="ClpS-like"/>
    <property type="match status" value="1"/>
</dbReference>
<accession>A0A068WLX3</accession>
<gene>
    <name evidence="17" type="primary">EGR_01092</name>
    <name evidence="15" type="ORF">EgrG_000477900</name>
</gene>
<reference evidence="15" key="2">
    <citation type="submission" date="2014-06" db="EMBL/GenBank/DDBJ databases">
        <authorList>
            <person name="Aslett M."/>
        </authorList>
    </citation>
    <scope>NUCLEOTIDE SEQUENCE</scope>
</reference>
<keyword evidence="6 10" id="KW-0833">Ubl conjugation pathway</keyword>
<dbReference type="GO" id="GO:0000151">
    <property type="term" value="C:ubiquitin ligase complex"/>
    <property type="evidence" value="ECO:0007669"/>
    <property type="project" value="TreeGrafter"/>
</dbReference>
<dbReference type="InterPro" id="IPR014719">
    <property type="entry name" value="Ribosomal_bL12_C/ClpS-like"/>
</dbReference>
<evidence type="ECO:0000256" key="8">
    <source>
        <dbReference type="ARBA" id="ARBA00046341"/>
    </source>
</evidence>
<comment type="function">
    <text evidence="10">Ubiquitin ligase protein which is a component of the N-end rule pathway. Recognizes and binds to proteins bearing specific N-terminal residues that are destabilizing according to the N-end rule, leading to their ubiquitination and subsequent degradation.</text>
</comment>
<evidence type="ECO:0000256" key="5">
    <source>
        <dbReference type="ARBA" id="ARBA00022771"/>
    </source>
</evidence>
<feature type="region of interest" description="Disordered" evidence="12">
    <location>
        <begin position="1552"/>
        <end position="1577"/>
    </location>
</feature>
<dbReference type="CDD" id="cd16482">
    <property type="entry name" value="RING-H2_UBR1-like"/>
    <property type="match status" value="1"/>
</dbReference>
<evidence type="ECO:0000256" key="2">
    <source>
        <dbReference type="ARBA" id="ARBA00004906"/>
    </source>
</evidence>
<dbReference type="GO" id="GO:0008270">
    <property type="term" value="F:zinc ion binding"/>
    <property type="evidence" value="ECO:0007669"/>
    <property type="project" value="UniProtKB-UniRule"/>
</dbReference>
<dbReference type="PANTHER" id="PTHR21497:SF24">
    <property type="entry name" value="E3 UBIQUITIN-PROTEIN LIGASE UBR1"/>
    <property type="match status" value="1"/>
</dbReference>
<dbReference type="Gene3D" id="3.30.1390.10">
    <property type="match status" value="1"/>
</dbReference>
<evidence type="ECO:0000256" key="9">
    <source>
        <dbReference type="PROSITE-ProRule" id="PRU00508"/>
    </source>
</evidence>
<feature type="zinc finger region" description="UBR-type" evidence="9">
    <location>
        <begin position="131"/>
        <end position="201"/>
    </location>
</feature>
<dbReference type="OrthoDB" id="6278451at2759"/>
<feature type="compositionally biased region" description="Low complexity" evidence="12">
    <location>
        <begin position="1562"/>
        <end position="1573"/>
    </location>
</feature>
<feature type="coiled-coil region" evidence="11">
    <location>
        <begin position="1357"/>
        <end position="1391"/>
    </location>
</feature>
<organism evidence="15">
    <name type="scientific">Echinococcus granulosus</name>
    <name type="common">Hydatid tapeworm</name>
    <dbReference type="NCBI Taxonomy" id="6210"/>
    <lineage>
        <taxon>Eukaryota</taxon>
        <taxon>Metazoa</taxon>
        <taxon>Spiralia</taxon>
        <taxon>Lophotrochozoa</taxon>
        <taxon>Platyhelminthes</taxon>
        <taxon>Cestoda</taxon>
        <taxon>Eucestoda</taxon>
        <taxon>Cyclophyllidea</taxon>
        <taxon>Taeniidae</taxon>
        <taxon>Echinococcus</taxon>
        <taxon>Echinococcus granulosus group</taxon>
    </lineage>
</organism>
<keyword evidence="13" id="KW-1133">Transmembrane helix</keyword>
<dbReference type="FunFam" id="2.10.110.30:FF:000001">
    <property type="entry name" value="E3 ubiquitin-protein ligase UBR2 isoform 1"/>
    <property type="match status" value="1"/>
</dbReference>